<dbReference type="PROSITE" id="PS00107">
    <property type="entry name" value="PROTEIN_KINASE_ATP"/>
    <property type="match status" value="1"/>
</dbReference>
<dbReference type="InterPro" id="IPR017441">
    <property type="entry name" value="Protein_kinase_ATP_BS"/>
</dbReference>
<dbReference type="AlphaFoldDB" id="A0AAD3DHS1"/>
<dbReference type="Gene3D" id="3.30.200.20">
    <property type="entry name" value="Phosphorylase Kinase, domain 1"/>
    <property type="match status" value="1"/>
</dbReference>
<protein>
    <recommendedName>
        <fullName evidence="3">Serine-threonine/tyrosine-protein kinase catalytic domain-containing protein</fullName>
    </recommendedName>
</protein>
<proteinExistence type="predicted"/>
<dbReference type="InterPro" id="IPR011009">
    <property type="entry name" value="Kinase-like_dom_sf"/>
</dbReference>
<evidence type="ECO:0000256" key="2">
    <source>
        <dbReference type="SAM" id="MobiDB-lite"/>
    </source>
</evidence>
<dbReference type="EMBL" id="BMAR01000002">
    <property type="protein sequence ID" value="GFR42060.1"/>
    <property type="molecule type" value="Genomic_DNA"/>
</dbReference>
<dbReference type="InterPro" id="IPR001245">
    <property type="entry name" value="Ser-Thr/Tyr_kinase_cat_dom"/>
</dbReference>
<keyword evidence="5" id="KW-1185">Reference proteome</keyword>
<dbReference type="Proteomes" id="UP001054857">
    <property type="component" value="Unassembled WGS sequence"/>
</dbReference>
<keyword evidence="1" id="KW-0067">ATP-binding</keyword>
<sequence>PFLGRLIGVGGFGRVYEATFRGRKVAVKTVVIEDEKQRQALAKEAQLTARFRNCERVVQLLAASLGLGPAGTQTSSIGGAGRTSQSRRDSRGEAGVDSTVPAPVTPAQPPGAAASLSPSPSPPTPLDQHAPGVGTLPATFATAAGPETLASGADLAGAFMGAGGGHPAN</sequence>
<dbReference type="Pfam" id="PF07714">
    <property type="entry name" value="PK_Tyr_Ser-Thr"/>
    <property type="match status" value="1"/>
</dbReference>
<evidence type="ECO:0000313" key="5">
    <source>
        <dbReference type="Proteomes" id="UP001054857"/>
    </source>
</evidence>
<feature type="binding site" evidence="1">
    <location>
        <position position="28"/>
    </location>
    <ligand>
        <name>ATP</name>
        <dbReference type="ChEBI" id="CHEBI:30616"/>
    </ligand>
</feature>
<dbReference type="GO" id="GO:0005524">
    <property type="term" value="F:ATP binding"/>
    <property type="evidence" value="ECO:0007669"/>
    <property type="project" value="UniProtKB-UniRule"/>
</dbReference>
<evidence type="ECO:0000256" key="1">
    <source>
        <dbReference type="PROSITE-ProRule" id="PRU10141"/>
    </source>
</evidence>
<evidence type="ECO:0000313" key="4">
    <source>
        <dbReference type="EMBL" id="GFR42060.1"/>
    </source>
</evidence>
<evidence type="ECO:0000259" key="3">
    <source>
        <dbReference type="Pfam" id="PF07714"/>
    </source>
</evidence>
<keyword evidence="1" id="KW-0547">Nucleotide-binding</keyword>
<name>A0AAD3DHS1_9CHLO</name>
<feature type="non-terminal residue" evidence="4">
    <location>
        <position position="169"/>
    </location>
</feature>
<dbReference type="GO" id="GO:0004672">
    <property type="term" value="F:protein kinase activity"/>
    <property type="evidence" value="ECO:0007669"/>
    <property type="project" value="InterPro"/>
</dbReference>
<accession>A0AAD3DHS1</accession>
<feature type="domain" description="Serine-threonine/tyrosine-protein kinase catalytic" evidence="3">
    <location>
        <begin position="4"/>
        <end position="64"/>
    </location>
</feature>
<reference evidence="4 5" key="1">
    <citation type="journal article" date="2021" name="Sci. Rep.">
        <title>Genome sequencing of the multicellular alga Astrephomene provides insights into convergent evolution of germ-soma differentiation.</title>
        <authorList>
            <person name="Yamashita S."/>
            <person name="Yamamoto K."/>
            <person name="Matsuzaki R."/>
            <person name="Suzuki S."/>
            <person name="Yamaguchi H."/>
            <person name="Hirooka S."/>
            <person name="Minakuchi Y."/>
            <person name="Miyagishima S."/>
            <person name="Kawachi M."/>
            <person name="Toyoda A."/>
            <person name="Nozaki H."/>
        </authorList>
    </citation>
    <scope>NUCLEOTIDE SEQUENCE [LARGE SCALE GENOMIC DNA]</scope>
    <source>
        <strain evidence="4 5">NIES-4017</strain>
    </source>
</reference>
<comment type="caution">
    <text evidence="4">The sequence shown here is derived from an EMBL/GenBank/DDBJ whole genome shotgun (WGS) entry which is preliminary data.</text>
</comment>
<feature type="region of interest" description="Disordered" evidence="2">
    <location>
        <begin position="68"/>
        <end position="139"/>
    </location>
</feature>
<gene>
    <name evidence="4" type="ORF">Agub_g2879</name>
</gene>
<dbReference type="SUPFAM" id="SSF56112">
    <property type="entry name" value="Protein kinase-like (PK-like)"/>
    <property type="match status" value="1"/>
</dbReference>
<organism evidence="4 5">
    <name type="scientific">Astrephomene gubernaculifera</name>
    <dbReference type="NCBI Taxonomy" id="47775"/>
    <lineage>
        <taxon>Eukaryota</taxon>
        <taxon>Viridiplantae</taxon>
        <taxon>Chlorophyta</taxon>
        <taxon>core chlorophytes</taxon>
        <taxon>Chlorophyceae</taxon>
        <taxon>CS clade</taxon>
        <taxon>Chlamydomonadales</taxon>
        <taxon>Astrephomenaceae</taxon>
        <taxon>Astrephomene</taxon>
    </lineage>
</organism>
<feature type="non-terminal residue" evidence="4">
    <location>
        <position position="1"/>
    </location>
</feature>